<dbReference type="GO" id="GO:0071479">
    <property type="term" value="P:cellular response to ionizing radiation"/>
    <property type="evidence" value="ECO:0007669"/>
    <property type="project" value="TreeGrafter"/>
</dbReference>
<dbReference type="CDD" id="cd00577">
    <property type="entry name" value="PCNA"/>
    <property type="match status" value="1"/>
</dbReference>
<evidence type="ECO:0000256" key="5">
    <source>
        <dbReference type="ARBA" id="ARBA00022553"/>
    </source>
</evidence>
<keyword evidence="6" id="KW-0540">Nuclease</keyword>
<proteinExistence type="inferred from homology"/>
<evidence type="ECO:0000256" key="7">
    <source>
        <dbReference type="ARBA" id="ARBA00022763"/>
    </source>
</evidence>
<evidence type="ECO:0000256" key="14">
    <source>
        <dbReference type="SAM" id="MobiDB-lite"/>
    </source>
</evidence>
<evidence type="ECO:0000256" key="1">
    <source>
        <dbReference type="ARBA" id="ARBA00000493"/>
    </source>
</evidence>
<dbReference type="InterPro" id="IPR007268">
    <property type="entry name" value="Rad9/Ddc1"/>
</dbReference>
<dbReference type="InterPro" id="IPR046938">
    <property type="entry name" value="DNA_clamp_sf"/>
</dbReference>
<evidence type="ECO:0000256" key="13">
    <source>
        <dbReference type="ARBA" id="ARBA00079896"/>
    </source>
</evidence>
<organism evidence="15 16">
    <name type="scientific">Phoxinus phoxinus</name>
    <name type="common">Eurasian minnow</name>
    <dbReference type="NCBI Taxonomy" id="58324"/>
    <lineage>
        <taxon>Eukaryota</taxon>
        <taxon>Metazoa</taxon>
        <taxon>Chordata</taxon>
        <taxon>Craniata</taxon>
        <taxon>Vertebrata</taxon>
        <taxon>Euteleostomi</taxon>
        <taxon>Actinopterygii</taxon>
        <taxon>Neopterygii</taxon>
        <taxon>Teleostei</taxon>
        <taxon>Ostariophysi</taxon>
        <taxon>Cypriniformes</taxon>
        <taxon>Leuciscidae</taxon>
        <taxon>Phoxininae</taxon>
        <taxon>Phoxinus</taxon>
    </lineage>
</organism>
<comment type="caution">
    <text evidence="15">The sequence shown here is derived from an EMBL/GenBank/DDBJ whole genome shotgun (WGS) entry which is preliminary data.</text>
</comment>
<feature type="region of interest" description="Disordered" evidence="14">
    <location>
        <begin position="406"/>
        <end position="425"/>
    </location>
</feature>
<dbReference type="GO" id="GO:0030896">
    <property type="term" value="C:checkpoint clamp complex"/>
    <property type="evidence" value="ECO:0007669"/>
    <property type="project" value="InterPro"/>
</dbReference>
<dbReference type="Pfam" id="PF04139">
    <property type="entry name" value="Rad9"/>
    <property type="match status" value="1"/>
</dbReference>
<evidence type="ECO:0000256" key="8">
    <source>
        <dbReference type="ARBA" id="ARBA00022801"/>
    </source>
</evidence>
<keyword evidence="9" id="KW-0269">Exonuclease</keyword>
<dbReference type="Proteomes" id="UP001364617">
    <property type="component" value="Unassembled WGS sequence"/>
</dbReference>
<dbReference type="EMBL" id="JAYKXH010000014">
    <property type="protein sequence ID" value="KAK7145526.1"/>
    <property type="molecule type" value="Genomic_DNA"/>
</dbReference>
<evidence type="ECO:0000256" key="11">
    <source>
        <dbReference type="ARBA" id="ARBA00059283"/>
    </source>
</evidence>
<dbReference type="SUPFAM" id="SSF55979">
    <property type="entry name" value="DNA clamp"/>
    <property type="match status" value="1"/>
</dbReference>
<keyword evidence="10" id="KW-0539">Nucleus</keyword>
<gene>
    <name evidence="15" type="ORF">R3I93_013301</name>
</gene>
<dbReference type="GO" id="GO:0006281">
    <property type="term" value="P:DNA repair"/>
    <property type="evidence" value="ECO:0007669"/>
    <property type="project" value="TreeGrafter"/>
</dbReference>
<dbReference type="PANTHER" id="PTHR15237:SF2">
    <property type="entry name" value="CELL CYCLE CHECKPOINT CONTROL PROTEIN RAD9B"/>
    <property type="match status" value="1"/>
</dbReference>
<feature type="compositionally biased region" description="Polar residues" evidence="14">
    <location>
        <begin position="415"/>
        <end position="425"/>
    </location>
</feature>
<sequence length="437" mass="48063">MKCIIEGNGIKVFGKAVHALSRIGEEIWLDPLEEGLAVRTVNSSQSAYACFFFTPLFFQKYIPDPDTRKDSDAVKCKLNIKCVLPLFRCVAWRERSVDRCEITITIPDSRVIFQFHCRHGITKTHNLGYQECEALQAVFPAHLCPNVLKAQSKLLGDIVVHFPISQEEVTLSISSYKVALKTFYEEEDGCIKGMNTELMLHPDEFDYFQVGEDSAVTFCLKELRGLLSFAESYGLPISCQFGIAGQPVSFTVKDMTLEAHVVLSTLTDPNHESQSQPAPEDDCPVKIPKTSTVEVSTSEDPMEADVCIAEISTSEGPMEADVSIADGERVVSSQGSEVFNPSLHMRKMIQLHAPAEILPRPTFVPESALTTPITPATFKIRSLLFGAVLSDGGAGNTADLPSLVCGSDTEEDGGSQETQVAPSANLKQRMHGRYCRM</sequence>
<evidence type="ECO:0000256" key="6">
    <source>
        <dbReference type="ARBA" id="ARBA00022722"/>
    </source>
</evidence>
<evidence type="ECO:0000256" key="4">
    <source>
        <dbReference type="ARBA" id="ARBA00012115"/>
    </source>
</evidence>
<name>A0AAN9CV86_9TELE</name>
<comment type="catalytic activity">
    <reaction evidence="1">
        <text>Exonucleolytic cleavage in the 3'- to 5'-direction to yield nucleoside 5'-phosphates.</text>
        <dbReference type="EC" id="3.1.11.2"/>
    </reaction>
</comment>
<comment type="subcellular location">
    <subcellularLocation>
        <location evidence="2">Nucleus</location>
    </subcellularLocation>
</comment>
<comment type="similarity">
    <text evidence="3">Belongs to the rad9 family.</text>
</comment>
<accession>A0AAN9CV86</accession>
<keyword evidence="8" id="KW-0378">Hydrolase</keyword>
<evidence type="ECO:0000256" key="2">
    <source>
        <dbReference type="ARBA" id="ARBA00004123"/>
    </source>
</evidence>
<dbReference type="GO" id="GO:0031573">
    <property type="term" value="P:mitotic intra-S DNA damage checkpoint signaling"/>
    <property type="evidence" value="ECO:0007669"/>
    <property type="project" value="TreeGrafter"/>
</dbReference>
<evidence type="ECO:0000256" key="12">
    <source>
        <dbReference type="ARBA" id="ARBA00069752"/>
    </source>
</evidence>
<keyword evidence="7" id="KW-0227">DNA damage</keyword>
<dbReference type="Gene3D" id="3.70.10.10">
    <property type="match status" value="1"/>
</dbReference>
<reference evidence="15 16" key="1">
    <citation type="submission" date="2024-02" db="EMBL/GenBank/DDBJ databases">
        <title>Chromosome-level genome assembly of the Eurasian Minnow (Phoxinus phoxinus).</title>
        <authorList>
            <person name="Oriowo T.O."/>
            <person name="Martin S."/>
            <person name="Stange M."/>
            <person name="Chrysostomakis Y."/>
            <person name="Brown T."/>
            <person name="Winkler S."/>
            <person name="Kukowka S."/>
            <person name="Myers E.W."/>
            <person name="Bohne A."/>
        </authorList>
    </citation>
    <scope>NUCLEOTIDE SEQUENCE [LARGE SCALE GENOMIC DNA]</scope>
    <source>
        <strain evidence="15">ZFMK-TIS-60720</strain>
        <tissue evidence="15">Whole Organism</tissue>
    </source>
</reference>
<dbReference type="GO" id="GO:0000076">
    <property type="term" value="P:DNA replication checkpoint signaling"/>
    <property type="evidence" value="ECO:0007669"/>
    <property type="project" value="TreeGrafter"/>
</dbReference>
<dbReference type="EC" id="3.1.11.2" evidence="4"/>
<evidence type="ECO:0000256" key="10">
    <source>
        <dbReference type="ARBA" id="ARBA00023242"/>
    </source>
</evidence>
<comment type="function">
    <text evidence="11">Component of the 9-1-1 cell-cycle checkpoint response complex that plays a major role in DNA repair. The 9-1-1 complex is recruited to DNA lesion upon damage by the RAD17-replication factor C (RFC) clamp loader complex. Acts then as a sliding clamp platform on DNA for several proteins involved in long-patch base excision repair (LP-BER). The 9-1-1 complex stimulates DNA polymerase beta (POLB) activity by increasing its affinity for the 3'-OH end of the primer-template and stabilizes POLB to those sites where LP-BER proceeds; endonuclease FEN1 cleavage activity on substrates with double, nick, or gap flaps of distinct sequences and lengths; and DNA ligase I (LIG1) on long-patch base excision repair substrates. The 9-1-1 complex is necessary for the recruitment of RHNO1 to sites of double-stranded breaks (DSB) occurring during the S phase. RAD9A possesses 3'-&gt;5' double stranded DNA exonuclease activity.</text>
</comment>
<dbReference type="AlphaFoldDB" id="A0AAN9CV86"/>
<dbReference type="FunFam" id="3.70.10.10:FF:000005">
    <property type="entry name" value="Cell cycle checkpoint control protein"/>
    <property type="match status" value="1"/>
</dbReference>
<evidence type="ECO:0000256" key="3">
    <source>
        <dbReference type="ARBA" id="ARBA00008494"/>
    </source>
</evidence>
<keyword evidence="16" id="KW-1185">Reference proteome</keyword>
<evidence type="ECO:0000313" key="15">
    <source>
        <dbReference type="EMBL" id="KAK7145526.1"/>
    </source>
</evidence>
<dbReference type="PANTHER" id="PTHR15237">
    <property type="entry name" value="DNA REPAIR PROTEIN RAD9"/>
    <property type="match status" value="1"/>
</dbReference>
<dbReference type="GO" id="GO:0008311">
    <property type="term" value="F:double-stranded DNA 3'-5' DNA exonuclease activity"/>
    <property type="evidence" value="ECO:0007669"/>
    <property type="project" value="UniProtKB-EC"/>
</dbReference>
<protein>
    <recommendedName>
        <fullName evidence="12">Cell cycle checkpoint control protein RAD9A</fullName>
        <ecNumber evidence="4">3.1.11.2</ecNumber>
    </recommendedName>
    <alternativeName>
        <fullName evidence="13">DNA repair exonuclease rad9 homolog A</fullName>
    </alternativeName>
</protein>
<keyword evidence="5" id="KW-0597">Phosphoprotein</keyword>
<evidence type="ECO:0000313" key="16">
    <source>
        <dbReference type="Proteomes" id="UP001364617"/>
    </source>
</evidence>
<evidence type="ECO:0000256" key="9">
    <source>
        <dbReference type="ARBA" id="ARBA00022839"/>
    </source>
</evidence>